<name>A0A5J4V2N1_9EUKA</name>
<dbReference type="EMBL" id="SNRW01010348">
    <property type="protein sequence ID" value="KAA6376703.1"/>
    <property type="molecule type" value="Genomic_DNA"/>
</dbReference>
<gene>
    <name evidence="1" type="ORF">EZS28_027770</name>
</gene>
<protein>
    <submittedName>
        <fullName evidence="1">Uncharacterized protein</fullName>
    </submittedName>
</protein>
<dbReference type="Proteomes" id="UP000324800">
    <property type="component" value="Unassembled WGS sequence"/>
</dbReference>
<evidence type="ECO:0000313" key="2">
    <source>
        <dbReference type="Proteomes" id="UP000324800"/>
    </source>
</evidence>
<sequence length="219" mass="25922">MKRCEKITYLEVVKEEFVPVVSQSTELYSMALKNNDLKGLIPTTHLKLQESLSPHPHRNNVFMQMIHEFVIETKPYISYVPVDSNGTYVDYSNNEPHKRHQVLCCCLNEFAEQCTEDKRYDRISDIDQNKDNLSDKLDHEWKEFKLLLSNQSSEIDDFDENMLFILFLDFMSNAMLSFKGATSQKFWNLMYGAMRLARKFPKIPVEQLFRKITRQEIME</sequence>
<evidence type="ECO:0000313" key="1">
    <source>
        <dbReference type="EMBL" id="KAA6376703.1"/>
    </source>
</evidence>
<comment type="caution">
    <text evidence="1">The sequence shown here is derived from an EMBL/GenBank/DDBJ whole genome shotgun (WGS) entry which is preliminary data.</text>
</comment>
<organism evidence="1 2">
    <name type="scientific">Streblomastix strix</name>
    <dbReference type="NCBI Taxonomy" id="222440"/>
    <lineage>
        <taxon>Eukaryota</taxon>
        <taxon>Metamonada</taxon>
        <taxon>Preaxostyla</taxon>
        <taxon>Oxymonadida</taxon>
        <taxon>Streblomastigidae</taxon>
        <taxon>Streblomastix</taxon>
    </lineage>
</organism>
<reference evidence="1 2" key="1">
    <citation type="submission" date="2019-03" db="EMBL/GenBank/DDBJ databases">
        <title>Single cell metagenomics reveals metabolic interactions within the superorganism composed of flagellate Streblomastix strix and complex community of Bacteroidetes bacteria on its surface.</title>
        <authorList>
            <person name="Treitli S.C."/>
            <person name="Kolisko M."/>
            <person name="Husnik F."/>
            <person name="Keeling P."/>
            <person name="Hampl V."/>
        </authorList>
    </citation>
    <scope>NUCLEOTIDE SEQUENCE [LARGE SCALE GENOMIC DNA]</scope>
    <source>
        <strain evidence="1">ST1C</strain>
    </source>
</reference>
<proteinExistence type="predicted"/>
<dbReference type="AlphaFoldDB" id="A0A5J4V2N1"/>
<accession>A0A5J4V2N1</accession>